<sequence>MNKAANCSSNTKLLAVSNLCLMGLIFLLSIVRPVHAQNSAATNPDIQLLLQKIKERDEVIEDLNRRVKLLESQQGTSKLQQQSPSTAVAPARQAQSPESTNHTQSPASPPAAEKPVQQTQADTKPQSQEKEKQSAGEFEVDALAAERALDRSLIQAGALLLPFRQMELQPFVNYFRRDDSFPLLVTNDLGQLIGVRTADVKRNEFDTGFIFRAGLPFESQLELRLPARVVNQTTNIPEGVTNVNDITRTGAALGDISVGIAKTLFRESDWIPDLIGRFTWDSASGKLTSNDVPMGTGFDDFRASLVALKRQDPLAFTTSFDYQTTLRKNGIDPGDQYILSLGASLAASPYTSLTMGLQQIWRQKTKTSNTDVPGSDDVISIATFGITSMVTRKLFLTVTGGIGLTNVSPDYFVNISLPYRIAR</sequence>
<dbReference type="EMBL" id="FOUB01000017">
    <property type="protein sequence ID" value="SFM21301.1"/>
    <property type="molecule type" value="Genomic_DNA"/>
</dbReference>
<evidence type="ECO:0008006" key="5">
    <source>
        <dbReference type="Google" id="ProtNLM"/>
    </source>
</evidence>
<gene>
    <name evidence="3" type="ORF">SAMN05421863_101752</name>
</gene>
<evidence type="ECO:0000256" key="1">
    <source>
        <dbReference type="SAM" id="MobiDB-lite"/>
    </source>
</evidence>
<dbReference type="RefSeq" id="WP_143083373.1">
    <property type="nucleotide sequence ID" value="NZ_FOUB01000017.1"/>
</dbReference>
<organism evidence="3 4">
    <name type="scientific">Nitrosomonas communis</name>
    <dbReference type="NCBI Taxonomy" id="44574"/>
    <lineage>
        <taxon>Bacteria</taxon>
        <taxon>Pseudomonadati</taxon>
        <taxon>Pseudomonadota</taxon>
        <taxon>Betaproteobacteria</taxon>
        <taxon>Nitrosomonadales</taxon>
        <taxon>Nitrosomonadaceae</taxon>
        <taxon>Nitrosomonas</taxon>
    </lineage>
</organism>
<dbReference type="Proteomes" id="UP000183287">
    <property type="component" value="Unassembled WGS sequence"/>
</dbReference>
<dbReference type="OrthoDB" id="5297564at2"/>
<feature type="region of interest" description="Disordered" evidence="1">
    <location>
        <begin position="72"/>
        <end position="137"/>
    </location>
</feature>
<feature type="compositionally biased region" description="Polar residues" evidence="1">
    <location>
        <begin position="72"/>
        <end position="86"/>
    </location>
</feature>
<evidence type="ECO:0000313" key="3">
    <source>
        <dbReference type="EMBL" id="SFM21301.1"/>
    </source>
</evidence>
<feature type="signal peptide" evidence="2">
    <location>
        <begin position="1"/>
        <end position="36"/>
    </location>
</feature>
<feature type="chain" id="PRO_5010311545" description="MetA-pathway of phenol degradation" evidence="2">
    <location>
        <begin position="37"/>
        <end position="423"/>
    </location>
</feature>
<evidence type="ECO:0000313" key="4">
    <source>
        <dbReference type="Proteomes" id="UP000183287"/>
    </source>
</evidence>
<feature type="compositionally biased region" description="Polar residues" evidence="1">
    <location>
        <begin position="93"/>
        <end position="106"/>
    </location>
</feature>
<protein>
    <recommendedName>
        <fullName evidence="5">MetA-pathway of phenol degradation</fullName>
    </recommendedName>
</protein>
<feature type="compositionally biased region" description="Polar residues" evidence="1">
    <location>
        <begin position="116"/>
        <end position="126"/>
    </location>
</feature>
<proteinExistence type="predicted"/>
<evidence type="ECO:0000256" key="2">
    <source>
        <dbReference type="SAM" id="SignalP"/>
    </source>
</evidence>
<name>A0A1I4P0G9_9PROT</name>
<accession>A0A1I4P0G9</accession>
<keyword evidence="4" id="KW-1185">Reference proteome</keyword>
<keyword evidence="2" id="KW-0732">Signal</keyword>
<dbReference type="AlphaFoldDB" id="A0A1I4P0G9"/>
<reference evidence="4" key="1">
    <citation type="submission" date="2016-10" db="EMBL/GenBank/DDBJ databases">
        <authorList>
            <person name="Varghese N."/>
            <person name="Submissions S."/>
        </authorList>
    </citation>
    <scope>NUCLEOTIDE SEQUENCE [LARGE SCALE GENOMIC DNA]</scope>
    <source>
        <strain evidence="4">Nm44</strain>
    </source>
</reference>